<dbReference type="InterPro" id="IPR044989">
    <property type="entry name" value="TAC1"/>
</dbReference>
<dbReference type="PANTHER" id="PTHR38366:SF1">
    <property type="entry name" value="PROTEIN TILLER ANGLE CONTROL 1"/>
    <property type="match status" value="1"/>
</dbReference>
<comment type="similarity">
    <text evidence="2">Belongs to the TAC family.</text>
</comment>
<dbReference type="EMBL" id="JAVIJP010000053">
    <property type="protein sequence ID" value="KAL3624382.1"/>
    <property type="molecule type" value="Genomic_DNA"/>
</dbReference>
<evidence type="ECO:0000256" key="4">
    <source>
        <dbReference type="SAM" id="MobiDB-lite"/>
    </source>
</evidence>
<keyword evidence="6" id="KW-1185">Reference proteome</keyword>
<protein>
    <recommendedName>
        <fullName evidence="3">Protein TILLER ANGLE CONTROL 1</fullName>
    </recommendedName>
</protein>
<gene>
    <name evidence="5" type="ORF">CASFOL_031050</name>
</gene>
<dbReference type="AlphaFoldDB" id="A0ABD3C4C1"/>
<evidence type="ECO:0000256" key="3">
    <source>
        <dbReference type="ARBA" id="ARBA00026138"/>
    </source>
</evidence>
<sequence>MRKVRDRFWAASKQPQRAAIAIRVSKRACPFCRPIFCRTRGHPFLILLFGLVMISKLISSNQNSNFPRIMKIFNWVQRKFSNNKENAENNKNTISVIGDHDHHLWSGGILSIGTFGYDPLTDNNNIREQTNDHFLDHEEIVVYDQTNDDNSDEDQEDEDQNNEKEEEEETFVFEANYEQESEFDYVMMEKKERITLADLFSADHVHDDYNEKHKNKPINNINNNNNNNVSMKKSGKMGKEKAIFKHGFGSYTKARPIHKLNQIVRRMMRRKIHPDQLSSYKIPVKKCENASLLQIQDVITL</sequence>
<keyword evidence="1" id="KW-0341">Growth regulation</keyword>
<name>A0ABD3C4C1_9LAMI</name>
<reference evidence="6" key="1">
    <citation type="journal article" date="2024" name="IScience">
        <title>Strigolactones Initiate the Formation of Haustorium-like Structures in Castilleja.</title>
        <authorList>
            <person name="Buerger M."/>
            <person name="Peterson D."/>
            <person name="Chory J."/>
        </authorList>
    </citation>
    <scope>NUCLEOTIDE SEQUENCE [LARGE SCALE GENOMIC DNA]</scope>
</reference>
<evidence type="ECO:0000256" key="1">
    <source>
        <dbReference type="ARBA" id="ARBA00022604"/>
    </source>
</evidence>
<dbReference type="Proteomes" id="UP001632038">
    <property type="component" value="Unassembled WGS sequence"/>
</dbReference>
<evidence type="ECO:0000313" key="6">
    <source>
        <dbReference type="Proteomes" id="UP001632038"/>
    </source>
</evidence>
<organism evidence="5 6">
    <name type="scientific">Castilleja foliolosa</name>
    <dbReference type="NCBI Taxonomy" id="1961234"/>
    <lineage>
        <taxon>Eukaryota</taxon>
        <taxon>Viridiplantae</taxon>
        <taxon>Streptophyta</taxon>
        <taxon>Embryophyta</taxon>
        <taxon>Tracheophyta</taxon>
        <taxon>Spermatophyta</taxon>
        <taxon>Magnoliopsida</taxon>
        <taxon>eudicotyledons</taxon>
        <taxon>Gunneridae</taxon>
        <taxon>Pentapetalae</taxon>
        <taxon>asterids</taxon>
        <taxon>lamiids</taxon>
        <taxon>Lamiales</taxon>
        <taxon>Orobanchaceae</taxon>
        <taxon>Pedicularideae</taxon>
        <taxon>Castillejinae</taxon>
        <taxon>Castilleja</taxon>
    </lineage>
</organism>
<feature type="region of interest" description="Disordered" evidence="4">
    <location>
        <begin position="146"/>
        <end position="170"/>
    </location>
</feature>
<dbReference type="PANTHER" id="PTHR38366">
    <property type="entry name" value="NAD-DEPENDENT PROTEIN DEACETYLASE HST1-LIKE PROTEIN"/>
    <property type="match status" value="1"/>
</dbReference>
<evidence type="ECO:0000256" key="2">
    <source>
        <dbReference type="ARBA" id="ARBA00025796"/>
    </source>
</evidence>
<feature type="region of interest" description="Disordered" evidence="4">
    <location>
        <begin position="210"/>
        <end position="229"/>
    </location>
</feature>
<proteinExistence type="inferred from homology"/>
<accession>A0ABD3C4C1</accession>
<evidence type="ECO:0000313" key="5">
    <source>
        <dbReference type="EMBL" id="KAL3624382.1"/>
    </source>
</evidence>
<feature type="compositionally biased region" description="Low complexity" evidence="4">
    <location>
        <begin position="218"/>
        <end position="229"/>
    </location>
</feature>
<comment type="caution">
    <text evidence="5">The sequence shown here is derived from an EMBL/GenBank/DDBJ whole genome shotgun (WGS) entry which is preliminary data.</text>
</comment>